<evidence type="ECO:0000313" key="1">
    <source>
        <dbReference type="EMBL" id="RWX47524.1"/>
    </source>
</evidence>
<dbReference type="AlphaFoldDB" id="A0A444J302"/>
<proteinExistence type="predicted"/>
<accession>A0A444J302</accession>
<comment type="caution">
    <text evidence="1">The sequence shown here is derived from an EMBL/GenBank/DDBJ whole genome shotgun (WGS) entry which is preliminary data.</text>
</comment>
<reference evidence="1 2" key="1">
    <citation type="submission" date="2017-01" db="EMBL/GenBank/DDBJ databases">
        <title>The cable genome- insights into the physiology and evolution of filamentous bacteria capable of sulfide oxidation via long distance electron transfer.</title>
        <authorList>
            <person name="Schreiber L."/>
            <person name="Bjerg J.T."/>
            <person name="Boggild A."/>
            <person name="Van De Vossenberg J."/>
            <person name="Meysman F."/>
            <person name="Nielsen L.P."/>
            <person name="Schramm A."/>
            <person name="Kjeldsen K.U."/>
        </authorList>
    </citation>
    <scope>NUCLEOTIDE SEQUENCE [LARGE SCALE GENOMIC DNA]</scope>
    <source>
        <strain evidence="1">MCF</strain>
    </source>
</reference>
<sequence length="92" mass="10096">MISFVFDSAVKNTPFRGGTGYFFCSINKQKTMRFDEYYPTACSIATATATDAPTIGLFPMPIKPIISTWAGTEEDPANWASECILPMVSVMP</sequence>
<evidence type="ECO:0000313" key="2">
    <source>
        <dbReference type="Proteomes" id="UP000287853"/>
    </source>
</evidence>
<gene>
    <name evidence="1" type="ORF">H206_06338</name>
</gene>
<keyword evidence="2" id="KW-1185">Reference proteome</keyword>
<name>A0A444J302_9BACT</name>
<organism evidence="1 2">
    <name type="scientific">Candidatus Electrothrix aarhusensis</name>
    <dbReference type="NCBI Taxonomy" id="1859131"/>
    <lineage>
        <taxon>Bacteria</taxon>
        <taxon>Pseudomonadati</taxon>
        <taxon>Thermodesulfobacteriota</taxon>
        <taxon>Desulfobulbia</taxon>
        <taxon>Desulfobulbales</taxon>
        <taxon>Desulfobulbaceae</taxon>
        <taxon>Candidatus Electrothrix</taxon>
    </lineage>
</organism>
<dbReference type="EMBL" id="MTKO01000033">
    <property type="protein sequence ID" value="RWX47524.1"/>
    <property type="molecule type" value="Genomic_DNA"/>
</dbReference>
<protein>
    <submittedName>
        <fullName evidence="1">Uncharacterized protein</fullName>
    </submittedName>
</protein>
<dbReference type="Proteomes" id="UP000287853">
    <property type="component" value="Unassembled WGS sequence"/>
</dbReference>